<dbReference type="AlphaFoldDB" id="M3EW48"/>
<protein>
    <submittedName>
        <fullName evidence="1">Uncharacterized protein</fullName>
    </submittedName>
</protein>
<evidence type="ECO:0000313" key="1">
    <source>
        <dbReference type="EMBL" id="EMF42036.1"/>
    </source>
</evidence>
<dbReference type="Proteomes" id="UP000011754">
    <property type="component" value="Unassembled WGS sequence"/>
</dbReference>
<accession>M3EW48</accession>
<proteinExistence type="predicted"/>
<evidence type="ECO:0000313" key="2">
    <source>
        <dbReference type="Proteomes" id="UP000011754"/>
    </source>
</evidence>
<name>M3EW48_LEPIR</name>
<comment type="caution">
    <text evidence="1">The sequence shown here is derived from an EMBL/GenBank/DDBJ whole genome shotgun (WGS) entry which is preliminary data.</text>
</comment>
<gene>
    <name evidence="1" type="ORF">LEP1GSC067_1518</name>
</gene>
<dbReference type="EMBL" id="AKWW02000050">
    <property type="protein sequence ID" value="EMF42036.1"/>
    <property type="molecule type" value="Genomic_DNA"/>
</dbReference>
<reference evidence="1 2" key="1">
    <citation type="submission" date="2013-01" db="EMBL/GenBank/DDBJ databases">
        <authorList>
            <person name="Harkins D.M."/>
            <person name="Durkin A.S."/>
            <person name="Brinkac L.M."/>
            <person name="Haft D.H."/>
            <person name="Selengut J.D."/>
            <person name="Sanka R."/>
            <person name="DePew J."/>
            <person name="Purushe J."/>
            <person name="Hartskeerl R.A."/>
            <person name="Ahmed A."/>
            <person name="van der Linden H."/>
            <person name="Goris M.G.A."/>
            <person name="Vinetz J.M."/>
            <person name="Sutton G.G."/>
            <person name="Nierman W.C."/>
            <person name="Fouts D.E."/>
        </authorList>
    </citation>
    <scope>NUCLEOTIDE SEQUENCE [LARGE SCALE GENOMIC DNA]</scope>
    <source>
        <strain evidence="1 2">TE 1992</strain>
    </source>
</reference>
<sequence>MSLQNVFLNFELTNKFSKYCLKNRALHLHNHKKLRCISMIEI</sequence>
<organism evidence="1 2">
    <name type="scientific">Leptospira interrogans serovar Lora str. TE 1992</name>
    <dbReference type="NCBI Taxonomy" id="1193028"/>
    <lineage>
        <taxon>Bacteria</taxon>
        <taxon>Pseudomonadati</taxon>
        <taxon>Spirochaetota</taxon>
        <taxon>Spirochaetia</taxon>
        <taxon>Leptospirales</taxon>
        <taxon>Leptospiraceae</taxon>
        <taxon>Leptospira</taxon>
    </lineage>
</organism>